<evidence type="ECO:0000313" key="1">
    <source>
        <dbReference type="EMBL" id="QNN69922.1"/>
    </source>
</evidence>
<dbReference type="EMBL" id="CP060719">
    <property type="protein sequence ID" value="QNN69922.1"/>
    <property type="molecule type" value="Genomic_DNA"/>
</dbReference>
<dbReference type="KEGG" id="tcn:H9L16_14975"/>
<keyword evidence="2" id="KW-1185">Reference proteome</keyword>
<name>A0A7G9SPZ7_9GAMM</name>
<reference evidence="1 2" key="1">
    <citation type="submission" date="2020-08" db="EMBL/GenBank/DDBJ databases">
        <title>Genome sequence of Thermomonas carbonis KCTC 42013T.</title>
        <authorList>
            <person name="Hyun D.-W."/>
            <person name="Bae J.-W."/>
        </authorList>
    </citation>
    <scope>NUCLEOTIDE SEQUENCE [LARGE SCALE GENOMIC DNA]</scope>
    <source>
        <strain evidence="1 2">KCTC 42013</strain>
    </source>
</reference>
<protein>
    <recommendedName>
        <fullName evidence="3">STAS/SEC14 domain-containing protein</fullName>
    </recommendedName>
</protein>
<dbReference type="AlphaFoldDB" id="A0A7G9SPZ7"/>
<dbReference type="RefSeq" id="WP_187552439.1">
    <property type="nucleotide sequence ID" value="NZ_BMZL01000001.1"/>
</dbReference>
<dbReference type="Proteomes" id="UP000515804">
    <property type="component" value="Chromosome"/>
</dbReference>
<evidence type="ECO:0008006" key="3">
    <source>
        <dbReference type="Google" id="ProtNLM"/>
    </source>
</evidence>
<accession>A0A7G9SPZ7</accession>
<sequence>MSNTRVVNGPDFKVCYEDEPGYLRAYVFDGTDSVDTSIAMWRMLAAEGAAVGATKMLILEDLVSTVGLEDLGKVIDGIEAAGMGRFRSAFVELRDDIQGSELGEIMLQERGITIRIFSNENEARHWLLYGS</sequence>
<gene>
    <name evidence="1" type="ORF">H9L16_14975</name>
</gene>
<evidence type="ECO:0000313" key="2">
    <source>
        <dbReference type="Proteomes" id="UP000515804"/>
    </source>
</evidence>
<organism evidence="1 2">
    <name type="scientific">Thermomonas carbonis</name>
    <dbReference type="NCBI Taxonomy" id="1463158"/>
    <lineage>
        <taxon>Bacteria</taxon>
        <taxon>Pseudomonadati</taxon>
        <taxon>Pseudomonadota</taxon>
        <taxon>Gammaproteobacteria</taxon>
        <taxon>Lysobacterales</taxon>
        <taxon>Lysobacteraceae</taxon>
        <taxon>Thermomonas</taxon>
    </lineage>
</organism>
<proteinExistence type="predicted"/>